<comment type="similarity">
    <text evidence="2">Belongs to the CENP-C/MIF2 family.</text>
</comment>
<comment type="function">
    <text evidence="5">Component of the kinetochore, a multiprotein complex that assembles on centromeric DNA and attaches chromosomes to spindle microtubules, mediating chromosome segregation and sister chromatid segregation during meiosis and mitosis. Component of the inner kinetochore constitutive centromere-associated network (CCAN), which serves as a structural platform for outer kinetochore assembly.</text>
</comment>
<dbReference type="Gene3D" id="2.60.120.10">
    <property type="entry name" value="Jelly Rolls"/>
    <property type="match status" value="1"/>
</dbReference>
<feature type="compositionally biased region" description="Basic and acidic residues" evidence="7">
    <location>
        <begin position="371"/>
        <end position="402"/>
    </location>
</feature>
<sequence>MVKVARKCSLSLVTHVTDGAPNKTKRLAFLNQQMPTSARKSSIGGARRGPQKAHIPYRGDNPEVGKKTGIAVQHVERKSDGFEPFEELLQQADGRTPPRPKGRKKSIAGDRNRRYDDYDEEDGEMSMQLDSPVQHLVNMRPPSTPSTAGRRRSTIRPVARTSDVDFDKIPSPKPSTTAALQRSSRNAGPGPSSLSQSTRARSYEPDSSSGNEDAGEYGYGGDATMDQSGYQDQSQYQEEESQYQEDENDETMTQDKHRRTSTFSRIEEEDEEEDEDADDGYGQQEAPEPSPEEEPREETPPPPPPPKQDKGKKKAPPPPPSPPREPSEEQNSYVEDEIAQGLEDISMEQHSDEEPEPEPEPPVKKKVKMVAAERREKEKRPRTESSSRKENRPQREGVRRSKREHFAPLEYWRGERVVYGKTAHSGPVLVPQIKEIIRIPKEAPQPLGQKRKRTGSVRPRSKSRAPIEADEDAIPPLLPVANPEEGWDDDTQAICRVLAFTSMEEVERRIAWTARMVVPQKSANSSWSFNKIFGDDDFIAAGQLIIPVNGRKPSKAAKDNTYVFYVIEGAVNFKIHDTSMILTTGGMFMVPRGNNYLIENISNREARLFFTQARKVDMNPEELAAKAAHVAEIQKRKAMVRSSSAAAPPTTARRPSVGLGAGGQPRAASMAALRSRKS</sequence>
<evidence type="ECO:0000256" key="3">
    <source>
        <dbReference type="ARBA" id="ARBA00023125"/>
    </source>
</evidence>
<keyword evidence="3" id="KW-0238">DNA-binding</keyword>
<dbReference type="AlphaFoldDB" id="A0A8H5BW39"/>
<dbReference type="GO" id="GO:0051382">
    <property type="term" value="P:kinetochore assembly"/>
    <property type="evidence" value="ECO:0007669"/>
    <property type="project" value="InterPro"/>
</dbReference>
<feature type="region of interest" description="Disordered" evidence="7">
    <location>
        <begin position="35"/>
        <end position="65"/>
    </location>
</feature>
<reference evidence="9 10" key="1">
    <citation type="journal article" date="2020" name="ISME J.">
        <title>Uncovering the hidden diversity of litter-decomposition mechanisms in mushroom-forming fungi.</title>
        <authorList>
            <person name="Floudas D."/>
            <person name="Bentzer J."/>
            <person name="Ahren D."/>
            <person name="Johansson T."/>
            <person name="Persson P."/>
            <person name="Tunlid A."/>
        </authorList>
    </citation>
    <scope>NUCLEOTIDE SEQUENCE [LARGE SCALE GENOMIC DNA]</scope>
    <source>
        <strain evidence="9 10">CBS 101986</strain>
    </source>
</reference>
<evidence type="ECO:0000313" key="10">
    <source>
        <dbReference type="Proteomes" id="UP000567179"/>
    </source>
</evidence>
<organism evidence="9 10">
    <name type="scientific">Psilocybe cf. subviscida</name>
    <dbReference type="NCBI Taxonomy" id="2480587"/>
    <lineage>
        <taxon>Eukaryota</taxon>
        <taxon>Fungi</taxon>
        <taxon>Dikarya</taxon>
        <taxon>Basidiomycota</taxon>
        <taxon>Agaricomycotina</taxon>
        <taxon>Agaricomycetes</taxon>
        <taxon>Agaricomycetidae</taxon>
        <taxon>Agaricales</taxon>
        <taxon>Agaricineae</taxon>
        <taxon>Strophariaceae</taxon>
        <taxon>Psilocybe</taxon>
    </lineage>
</organism>
<dbReference type="InterPro" id="IPR028386">
    <property type="entry name" value="CENP-C/Mif2/cnp3"/>
</dbReference>
<comment type="subcellular location">
    <subcellularLocation>
        <location evidence="1">Nucleus</location>
    </subcellularLocation>
</comment>
<feature type="region of interest" description="Disordered" evidence="7">
    <location>
        <begin position="440"/>
        <end position="467"/>
    </location>
</feature>
<dbReference type="SUPFAM" id="SSF51182">
    <property type="entry name" value="RmlC-like cupins"/>
    <property type="match status" value="1"/>
</dbReference>
<evidence type="ECO:0000256" key="1">
    <source>
        <dbReference type="ARBA" id="ARBA00004123"/>
    </source>
</evidence>
<dbReference type="CDD" id="cd06993">
    <property type="entry name" value="cupin_CENP-C_C"/>
    <property type="match status" value="1"/>
</dbReference>
<feature type="compositionally biased region" description="Basic residues" evidence="7">
    <location>
        <begin position="449"/>
        <end position="463"/>
    </location>
</feature>
<keyword evidence="10" id="KW-1185">Reference proteome</keyword>
<name>A0A8H5BW39_9AGAR</name>
<dbReference type="EMBL" id="JAACJJ010000001">
    <property type="protein sequence ID" value="KAF5330510.1"/>
    <property type="molecule type" value="Genomic_DNA"/>
</dbReference>
<dbReference type="GO" id="GO:0019237">
    <property type="term" value="F:centromeric DNA binding"/>
    <property type="evidence" value="ECO:0007669"/>
    <property type="project" value="InterPro"/>
</dbReference>
<feature type="compositionally biased region" description="Acidic residues" evidence="7">
    <location>
        <begin position="237"/>
        <end position="252"/>
    </location>
</feature>
<comment type="caution">
    <text evidence="9">The sequence shown here is derived from an EMBL/GenBank/DDBJ whole genome shotgun (WGS) entry which is preliminary data.</text>
</comment>
<dbReference type="PANTHER" id="PTHR16684:SF11">
    <property type="entry name" value="CENTROMERE PROTEIN C"/>
    <property type="match status" value="1"/>
</dbReference>
<dbReference type="FunFam" id="2.60.120.10:FF:000033">
    <property type="entry name" value="Centromere protein C 1"/>
    <property type="match status" value="1"/>
</dbReference>
<dbReference type="InterPro" id="IPR011051">
    <property type="entry name" value="RmlC_Cupin_sf"/>
</dbReference>
<dbReference type="InterPro" id="IPR025974">
    <property type="entry name" value="Mif2/CENP-C_cupin"/>
</dbReference>
<evidence type="ECO:0000256" key="7">
    <source>
        <dbReference type="SAM" id="MobiDB-lite"/>
    </source>
</evidence>
<dbReference type="PANTHER" id="PTHR16684">
    <property type="entry name" value="CENTROMERE PROTEIN C"/>
    <property type="match status" value="1"/>
</dbReference>
<dbReference type="Proteomes" id="UP000567179">
    <property type="component" value="Unassembled WGS sequence"/>
</dbReference>
<evidence type="ECO:0000313" key="9">
    <source>
        <dbReference type="EMBL" id="KAF5330510.1"/>
    </source>
</evidence>
<feature type="domain" description="Mif2/CENP-C cupin" evidence="8">
    <location>
        <begin position="528"/>
        <end position="612"/>
    </location>
</feature>
<dbReference type="OrthoDB" id="1939643at2759"/>
<keyword evidence="4" id="KW-0539">Nucleus</keyword>
<feature type="compositionally biased region" description="Low complexity" evidence="7">
    <location>
        <begin position="641"/>
        <end position="656"/>
    </location>
</feature>
<evidence type="ECO:0000256" key="2">
    <source>
        <dbReference type="ARBA" id="ARBA00010291"/>
    </source>
</evidence>
<dbReference type="GO" id="GO:0051315">
    <property type="term" value="P:attachment of mitotic spindle microtubules to kinetochore"/>
    <property type="evidence" value="ECO:0007669"/>
    <property type="project" value="TreeGrafter"/>
</dbReference>
<feature type="compositionally biased region" description="Basic and acidic residues" evidence="7">
    <location>
        <begin position="107"/>
        <end position="116"/>
    </location>
</feature>
<dbReference type="GO" id="GO:0051455">
    <property type="term" value="P:spindle attachment to meiosis I kinetochore"/>
    <property type="evidence" value="ECO:0007669"/>
    <property type="project" value="TreeGrafter"/>
</dbReference>
<gene>
    <name evidence="9" type="ORF">D9619_005216</name>
</gene>
<feature type="region of interest" description="Disordered" evidence="7">
    <location>
        <begin position="639"/>
        <end position="678"/>
    </location>
</feature>
<evidence type="ECO:0000259" key="8">
    <source>
        <dbReference type="Pfam" id="PF11699"/>
    </source>
</evidence>
<proteinExistence type="inferred from homology"/>
<dbReference type="InterPro" id="IPR014710">
    <property type="entry name" value="RmlC-like_jellyroll"/>
</dbReference>
<feature type="compositionally biased region" description="Polar residues" evidence="7">
    <location>
        <begin position="174"/>
        <end position="211"/>
    </location>
</feature>
<evidence type="ECO:0000256" key="6">
    <source>
        <dbReference type="ARBA" id="ARBA00075033"/>
    </source>
</evidence>
<feature type="compositionally biased region" description="Acidic residues" evidence="7">
    <location>
        <begin position="267"/>
        <end position="279"/>
    </location>
</feature>
<accession>A0A8H5BW39</accession>
<dbReference type="Pfam" id="PF11699">
    <property type="entry name" value="CENP-C_C"/>
    <property type="match status" value="1"/>
</dbReference>
<protein>
    <recommendedName>
        <fullName evidence="6">CENP-C homolog</fullName>
    </recommendedName>
</protein>
<dbReference type="GO" id="GO:0005634">
    <property type="term" value="C:nucleus"/>
    <property type="evidence" value="ECO:0007669"/>
    <property type="project" value="UniProtKB-SubCell"/>
</dbReference>
<feature type="region of interest" description="Disordered" evidence="7">
    <location>
        <begin position="90"/>
        <end position="402"/>
    </location>
</feature>
<dbReference type="GO" id="GO:0000776">
    <property type="term" value="C:kinetochore"/>
    <property type="evidence" value="ECO:0007669"/>
    <property type="project" value="InterPro"/>
</dbReference>
<evidence type="ECO:0000256" key="5">
    <source>
        <dbReference type="ARBA" id="ARBA00057947"/>
    </source>
</evidence>
<feature type="compositionally biased region" description="Low complexity" evidence="7">
    <location>
        <begin position="226"/>
        <end position="236"/>
    </location>
</feature>
<evidence type="ECO:0000256" key="4">
    <source>
        <dbReference type="ARBA" id="ARBA00023242"/>
    </source>
</evidence>